<evidence type="ECO:0000313" key="6">
    <source>
        <dbReference type="Proteomes" id="UP000242188"/>
    </source>
</evidence>
<protein>
    <submittedName>
        <fullName evidence="5">Insulin-like growth factor-binding protein complex acid labile subunit</fullName>
    </submittedName>
</protein>
<dbReference type="STRING" id="6573.A0A210R5S8"/>
<evidence type="ECO:0000313" key="5">
    <source>
        <dbReference type="EMBL" id="OWF56286.1"/>
    </source>
</evidence>
<sequence length="1001" mass="112844">MINMPTLEKCVAICMLASVLCVLFVDGYNTYPRRSGLASIWGTCPTQCRCMALNSRGTRGVIEDWSSARLDGRTLGDEPNPLGRSMVCQGLRRLPKPIPHDVTKMTIYGDSSSQVARPAVPAGDGVQNDRIPLISDTQIRYITRDSFRGNARMQDMALSGNNIGILYPNIFSSLRTLSVLSLPNNNIRHLSAAAFSGMTYLSELSMSDNMIRYLPQAIFRPLGNLKKLRLNGNKLRRLPRDIFSPLTNVAVLDLSRNNFTDFYDEVFDANTALEELLLNGNRIWTVRARWFEKLVVLRSLSLRGNAITGIESHSFVNLFNLEELLLSANHITEIQDSAFRNLRDLRILDLATNDIEHIRKEGLIDLESLEELYLSSNNIVEIDNGTFTFLRRLTRLDISRNRITEISTGVLRSLMLLQYLDMSHNKIMELPPRVLYGLSELKEISFDNNFIKTIGMDAFKTTPSSSQSKLTALSLQNNAIKEISAEALRSIPQLKSLHLGHNKIKRIHSMGLSNFWNLRTLDLCNNKIKNLNNGVFKNLQKVTDLNLSQNKLRRVSDSMLSGMSELEELDLSLNSITSISPLAFRYMQNLIELNLKDNRLMGFNFSYITNLAKLSIVDMSSNHLFWIDTSGNIQLRLRDLILTDNKINTVTQDVTKILASSSILGLTGNPLLCDCNMKWMVDPVVTRKIRLDMENDLICKLPNRLHGLRIRELDPDDLTCDVQDIQGDHGSLMCDDSHFRMRSLFNNRLGEKTILKRHVTLMDNLRNNVLGNGVLLNENWALVSGDVVTDDAQISTMTGVKVRVGRSKSMRTVASAIRHPLTSWRQYNVALLRLDNTRKSKVSKESPCLMTEKQFNMITQIYPKITLSTRIGTGRSKLKPRHGKIQSICKYPSYLCVKVKGSKKRASEYMLLSGSPLFLGYSGDLNLAGLGFGTWDYVSKASESLFIPVWTISDWISDVIHEFDSVCSKDISIGRPKQCLGSLQLPSSAALLAKIRQPENH</sequence>
<reference evidence="5 6" key="1">
    <citation type="journal article" date="2017" name="Nat. Ecol. Evol.">
        <title>Scallop genome provides insights into evolution of bilaterian karyotype and development.</title>
        <authorList>
            <person name="Wang S."/>
            <person name="Zhang J."/>
            <person name="Jiao W."/>
            <person name="Li J."/>
            <person name="Xun X."/>
            <person name="Sun Y."/>
            <person name="Guo X."/>
            <person name="Huan P."/>
            <person name="Dong B."/>
            <person name="Zhang L."/>
            <person name="Hu X."/>
            <person name="Sun X."/>
            <person name="Wang J."/>
            <person name="Zhao C."/>
            <person name="Wang Y."/>
            <person name="Wang D."/>
            <person name="Huang X."/>
            <person name="Wang R."/>
            <person name="Lv J."/>
            <person name="Li Y."/>
            <person name="Zhang Z."/>
            <person name="Liu B."/>
            <person name="Lu W."/>
            <person name="Hui Y."/>
            <person name="Liang J."/>
            <person name="Zhou Z."/>
            <person name="Hou R."/>
            <person name="Li X."/>
            <person name="Liu Y."/>
            <person name="Li H."/>
            <person name="Ning X."/>
            <person name="Lin Y."/>
            <person name="Zhao L."/>
            <person name="Xing Q."/>
            <person name="Dou J."/>
            <person name="Li Y."/>
            <person name="Mao J."/>
            <person name="Guo H."/>
            <person name="Dou H."/>
            <person name="Li T."/>
            <person name="Mu C."/>
            <person name="Jiang W."/>
            <person name="Fu Q."/>
            <person name="Fu X."/>
            <person name="Miao Y."/>
            <person name="Liu J."/>
            <person name="Yu Q."/>
            <person name="Li R."/>
            <person name="Liao H."/>
            <person name="Li X."/>
            <person name="Kong Y."/>
            <person name="Jiang Z."/>
            <person name="Chourrout D."/>
            <person name="Li R."/>
            <person name="Bao Z."/>
        </authorList>
    </citation>
    <scope>NUCLEOTIDE SEQUENCE [LARGE SCALE GENOMIC DNA]</scope>
    <source>
        <strain evidence="5 6">PY_sf001</strain>
    </source>
</reference>
<dbReference type="InterPro" id="IPR032675">
    <property type="entry name" value="LRR_dom_sf"/>
</dbReference>
<proteinExistence type="predicted"/>
<dbReference type="SMART" id="SM00369">
    <property type="entry name" value="LRR_TYP"/>
    <property type="match status" value="17"/>
</dbReference>
<evidence type="ECO:0000259" key="4">
    <source>
        <dbReference type="SMART" id="SM00082"/>
    </source>
</evidence>
<dbReference type="SMART" id="SM00365">
    <property type="entry name" value="LRR_SD22"/>
    <property type="match status" value="13"/>
</dbReference>
<comment type="caution">
    <text evidence="5">The sequence shown here is derived from an EMBL/GenBank/DDBJ whole genome shotgun (WGS) entry which is preliminary data.</text>
</comment>
<accession>A0A210R5S8</accession>
<keyword evidence="6" id="KW-1185">Reference proteome</keyword>
<evidence type="ECO:0000256" key="3">
    <source>
        <dbReference type="ARBA" id="ARBA00022737"/>
    </source>
</evidence>
<dbReference type="Gene3D" id="3.80.10.10">
    <property type="entry name" value="Ribonuclease Inhibitor"/>
    <property type="match status" value="4"/>
</dbReference>
<keyword evidence="2" id="KW-0732">Signal</keyword>
<feature type="domain" description="LRRCT" evidence="4">
    <location>
        <begin position="669"/>
        <end position="721"/>
    </location>
</feature>
<dbReference type="InterPro" id="IPR050328">
    <property type="entry name" value="Dev_Immune_Receptor"/>
</dbReference>
<dbReference type="SMART" id="SM00082">
    <property type="entry name" value="LRRCT"/>
    <property type="match status" value="1"/>
</dbReference>
<dbReference type="Pfam" id="PF00560">
    <property type="entry name" value="LRR_1"/>
    <property type="match status" value="1"/>
</dbReference>
<dbReference type="PANTHER" id="PTHR24373:SF393">
    <property type="entry name" value="PROTEIN SLIT-LIKE PROTEIN"/>
    <property type="match status" value="1"/>
</dbReference>
<dbReference type="InterPro" id="IPR000483">
    <property type="entry name" value="Cys-rich_flank_reg_C"/>
</dbReference>
<organism evidence="5 6">
    <name type="scientific">Mizuhopecten yessoensis</name>
    <name type="common">Japanese scallop</name>
    <name type="synonym">Patinopecten yessoensis</name>
    <dbReference type="NCBI Taxonomy" id="6573"/>
    <lineage>
        <taxon>Eukaryota</taxon>
        <taxon>Metazoa</taxon>
        <taxon>Spiralia</taxon>
        <taxon>Lophotrochozoa</taxon>
        <taxon>Mollusca</taxon>
        <taxon>Bivalvia</taxon>
        <taxon>Autobranchia</taxon>
        <taxon>Pteriomorphia</taxon>
        <taxon>Pectinida</taxon>
        <taxon>Pectinoidea</taxon>
        <taxon>Pectinidae</taxon>
        <taxon>Mizuhopecten</taxon>
    </lineage>
</organism>
<dbReference type="InterPro" id="IPR001611">
    <property type="entry name" value="Leu-rich_rpt"/>
</dbReference>
<name>A0A210R5S8_MIZYE</name>
<dbReference type="Proteomes" id="UP000242188">
    <property type="component" value="Unassembled WGS sequence"/>
</dbReference>
<keyword evidence="3" id="KW-0677">Repeat</keyword>
<evidence type="ECO:0000256" key="2">
    <source>
        <dbReference type="ARBA" id="ARBA00022729"/>
    </source>
</evidence>
<dbReference type="AlphaFoldDB" id="A0A210R5S8"/>
<dbReference type="SUPFAM" id="SSF50494">
    <property type="entry name" value="Trypsin-like serine proteases"/>
    <property type="match status" value="1"/>
</dbReference>
<dbReference type="InterPro" id="IPR003591">
    <property type="entry name" value="Leu-rich_rpt_typical-subtyp"/>
</dbReference>
<dbReference type="Pfam" id="PF13855">
    <property type="entry name" value="LRR_8"/>
    <property type="match status" value="4"/>
</dbReference>
<keyword evidence="1" id="KW-0433">Leucine-rich repeat</keyword>
<dbReference type="PANTHER" id="PTHR24373">
    <property type="entry name" value="SLIT RELATED LEUCINE-RICH REPEAT NEURONAL PROTEIN"/>
    <property type="match status" value="1"/>
</dbReference>
<dbReference type="SUPFAM" id="SSF52058">
    <property type="entry name" value="L domain-like"/>
    <property type="match status" value="2"/>
</dbReference>
<evidence type="ECO:0000256" key="1">
    <source>
        <dbReference type="ARBA" id="ARBA00022614"/>
    </source>
</evidence>
<dbReference type="OrthoDB" id="676979at2759"/>
<dbReference type="InterPro" id="IPR043504">
    <property type="entry name" value="Peptidase_S1_PA_chymotrypsin"/>
</dbReference>
<dbReference type="InterPro" id="IPR009003">
    <property type="entry name" value="Peptidase_S1_PA"/>
</dbReference>
<dbReference type="FunFam" id="3.80.10.10:FF:001164">
    <property type="entry name" value="GH01279p"/>
    <property type="match status" value="1"/>
</dbReference>
<dbReference type="EMBL" id="NEDP02000219">
    <property type="protein sequence ID" value="OWF56286.1"/>
    <property type="molecule type" value="Genomic_DNA"/>
</dbReference>
<dbReference type="PROSITE" id="PS51450">
    <property type="entry name" value="LRR"/>
    <property type="match status" value="6"/>
</dbReference>
<gene>
    <name evidence="5" type="ORF">KP79_PYT00071</name>
</gene>
<dbReference type="Gene3D" id="2.40.10.10">
    <property type="entry name" value="Trypsin-like serine proteases"/>
    <property type="match status" value="2"/>
</dbReference>